<dbReference type="Gene3D" id="3.40.50.10840">
    <property type="entry name" value="Putative sugar-binding, N-terminal domain"/>
    <property type="match status" value="1"/>
</dbReference>
<evidence type="ECO:0000259" key="7">
    <source>
        <dbReference type="Pfam" id="PF07005"/>
    </source>
</evidence>
<keyword evidence="4" id="KW-0418">Kinase</keyword>
<dbReference type="AlphaFoldDB" id="A0A0R2LDN1"/>
<evidence type="ECO:0000256" key="1">
    <source>
        <dbReference type="ARBA" id="ARBA00005715"/>
    </source>
</evidence>
<evidence type="ECO:0000256" key="6">
    <source>
        <dbReference type="ARBA" id="ARBA00023277"/>
    </source>
</evidence>
<evidence type="ECO:0000256" key="2">
    <source>
        <dbReference type="ARBA" id="ARBA00022679"/>
    </source>
</evidence>
<comment type="similarity">
    <text evidence="1">Belongs to the four-carbon acid sugar kinase family.</text>
</comment>
<evidence type="ECO:0000256" key="5">
    <source>
        <dbReference type="ARBA" id="ARBA00022840"/>
    </source>
</evidence>
<comment type="caution">
    <text evidence="9">The sequence shown here is derived from an EMBL/GenBank/DDBJ whole genome shotgun (WGS) entry which is preliminary data.</text>
</comment>
<dbReference type="InterPro" id="IPR010737">
    <property type="entry name" value="4-carb_acid_sugar_kinase_N"/>
</dbReference>
<evidence type="ECO:0000313" key="10">
    <source>
        <dbReference type="Proteomes" id="UP000051886"/>
    </source>
</evidence>
<sequence length="476" mass="53352">MSAINAEKTFAKLLREPDSKKIGNLLQVELAQLKNKVVVLDDDPTGSQTVHDISVYTNWDLNSIRQGFAEENSMFYILTNSRGLTKDETTRLHKQVAQNICKVSKETGQKFLIISRSDSTLRGHYPLETEILKKTVEEQTDVKYDGEVIMPFFKEGGRFTIDDVHYVQMGKDLVPAGETEFAEDRTFGYQSSNLKDWVEEKTCGQYRAEDVTAIELEDLRSVEIEKITKQLMKVEDYNKVIVNAVNYCDVQIFVIALIRAIRQGKQFIFRTAAALPKVLGGVSDIPLLTKDKLVEKTEAGGLIVIGSHVQKTTNQLNELKKLKNVEFIEFDVHQVLRAQGLEPEVARVSEKVNNLLRKGVTVAVYTSRERIDLPNDQKEEALKLSVSISTALTNIVKNLTVKPKFMIAKGGITSSDVGVNGLGVKRALIAGQIKPGIPVWYTDSEAKFPKLSYIIFPGNVGETETLREAVEILDKR</sequence>
<proteinExistence type="inferred from homology"/>
<evidence type="ECO:0000259" key="8">
    <source>
        <dbReference type="Pfam" id="PF17042"/>
    </source>
</evidence>
<evidence type="ECO:0000256" key="3">
    <source>
        <dbReference type="ARBA" id="ARBA00022741"/>
    </source>
</evidence>
<reference evidence="9 10" key="1">
    <citation type="journal article" date="2015" name="Genome Announc.">
        <title>Expanding the biotechnology potential of lactobacilli through comparative genomics of 213 strains and associated genera.</title>
        <authorList>
            <person name="Sun Z."/>
            <person name="Harris H.M."/>
            <person name="McCann A."/>
            <person name="Guo C."/>
            <person name="Argimon S."/>
            <person name="Zhang W."/>
            <person name="Yang X."/>
            <person name="Jeffery I.B."/>
            <person name="Cooney J.C."/>
            <person name="Kagawa T.F."/>
            <person name="Liu W."/>
            <person name="Song Y."/>
            <person name="Salvetti E."/>
            <person name="Wrobel A."/>
            <person name="Rasinkangas P."/>
            <person name="Parkhill J."/>
            <person name="Rea M.C."/>
            <person name="O'Sullivan O."/>
            <person name="Ritari J."/>
            <person name="Douillard F.P."/>
            <person name="Paul Ross R."/>
            <person name="Yang R."/>
            <person name="Briner A.E."/>
            <person name="Felis G.E."/>
            <person name="de Vos W.M."/>
            <person name="Barrangou R."/>
            <person name="Klaenhammer T.R."/>
            <person name="Caufield P.W."/>
            <person name="Cui Y."/>
            <person name="Zhang H."/>
            <person name="O'Toole P.W."/>
        </authorList>
    </citation>
    <scope>NUCLEOTIDE SEQUENCE [LARGE SCALE GENOMIC DNA]</scope>
    <source>
        <strain evidence="9 10">NBRC 103219</strain>
    </source>
</reference>
<dbReference type="RefSeq" id="WP_017867645.1">
    <property type="nucleotide sequence ID" value="NZ_BJYB01000004.1"/>
</dbReference>
<evidence type="ECO:0000256" key="4">
    <source>
        <dbReference type="ARBA" id="ARBA00022777"/>
    </source>
</evidence>
<name>A0A0R2LDN1_9LACO</name>
<dbReference type="EMBL" id="JQCN01000052">
    <property type="protein sequence ID" value="KRN98021.1"/>
    <property type="molecule type" value="Genomic_DNA"/>
</dbReference>
<keyword evidence="5" id="KW-0067">ATP-binding</keyword>
<dbReference type="SUPFAM" id="SSF142764">
    <property type="entry name" value="YgbK-like"/>
    <property type="match status" value="1"/>
</dbReference>
<keyword evidence="3" id="KW-0547">Nucleotide-binding</keyword>
<dbReference type="Gene3D" id="3.40.980.20">
    <property type="entry name" value="Four-carbon acid sugar kinase, nucleotide binding domain"/>
    <property type="match status" value="1"/>
</dbReference>
<feature type="domain" description="Four-carbon acid sugar kinase nucleotide binding" evidence="8">
    <location>
        <begin position="302"/>
        <end position="466"/>
    </location>
</feature>
<dbReference type="InterPro" id="IPR042213">
    <property type="entry name" value="NBD_C_sf"/>
</dbReference>
<dbReference type="InterPro" id="IPR031475">
    <property type="entry name" value="NBD_C"/>
</dbReference>
<gene>
    <name evidence="9" type="ORF">IV66_GL000309</name>
</gene>
<evidence type="ECO:0000313" key="9">
    <source>
        <dbReference type="EMBL" id="KRN98021.1"/>
    </source>
</evidence>
<dbReference type="InterPro" id="IPR037051">
    <property type="entry name" value="4-carb_acid_sugar_kinase_N_sf"/>
</dbReference>
<keyword evidence="6" id="KW-0119">Carbohydrate metabolism</keyword>
<feature type="domain" description="Four-carbon acid sugar kinase N-terminal" evidence="7">
    <location>
        <begin position="38"/>
        <end position="276"/>
    </location>
</feature>
<dbReference type="Pfam" id="PF17042">
    <property type="entry name" value="NBD_C"/>
    <property type="match status" value="1"/>
</dbReference>
<dbReference type="PATRIC" id="fig|449659.4.peg.308"/>
<keyword evidence="10" id="KW-1185">Reference proteome</keyword>
<dbReference type="OrthoDB" id="153193at2"/>
<dbReference type="GO" id="GO:0005524">
    <property type="term" value="F:ATP binding"/>
    <property type="evidence" value="ECO:0007669"/>
    <property type="project" value="UniProtKB-KW"/>
</dbReference>
<dbReference type="Proteomes" id="UP000051886">
    <property type="component" value="Unassembled WGS sequence"/>
</dbReference>
<dbReference type="Pfam" id="PF07005">
    <property type="entry name" value="SBD_N"/>
    <property type="match status" value="1"/>
</dbReference>
<protein>
    <recommendedName>
        <fullName evidence="11">Hydroxyacid dehydrogenase</fullName>
    </recommendedName>
</protein>
<dbReference type="GO" id="GO:0016301">
    <property type="term" value="F:kinase activity"/>
    <property type="evidence" value="ECO:0007669"/>
    <property type="project" value="UniProtKB-KW"/>
</dbReference>
<evidence type="ECO:0008006" key="11">
    <source>
        <dbReference type="Google" id="ProtNLM"/>
    </source>
</evidence>
<keyword evidence="2" id="KW-0808">Transferase</keyword>
<accession>A0A0R2LDN1</accession>
<dbReference type="STRING" id="449659.IV66_GL000309"/>
<organism evidence="9 10">
    <name type="scientific">Ligilactobacillus pobuzihii</name>
    <dbReference type="NCBI Taxonomy" id="449659"/>
    <lineage>
        <taxon>Bacteria</taxon>
        <taxon>Bacillati</taxon>
        <taxon>Bacillota</taxon>
        <taxon>Bacilli</taxon>
        <taxon>Lactobacillales</taxon>
        <taxon>Lactobacillaceae</taxon>
        <taxon>Ligilactobacillus</taxon>
    </lineage>
</organism>